<sequence length="110" mass="12125">CHPSQTGLDLKNIPESHSVAQAGVQWRDLSSLQPLPPGFKQFSCLNLPSSWNYRHEPPHLANFRVFSRDRVSSCWPAGLKLLASRDPPTSASQSVGITGMSHHTLPRVIS</sequence>
<dbReference type="Ensembl" id="ENSCJAT00000135944.1">
    <property type="protein sequence ID" value="ENSCJAP00000092660.1"/>
    <property type="gene ID" value="ENSCJAG00000069994.1"/>
</dbReference>
<protein>
    <submittedName>
        <fullName evidence="2">Uncharacterized protein</fullName>
    </submittedName>
</protein>
<name>A0A8I4A485_CALJA</name>
<evidence type="ECO:0000313" key="3">
    <source>
        <dbReference type="Proteomes" id="UP000008225"/>
    </source>
</evidence>
<evidence type="ECO:0000313" key="2">
    <source>
        <dbReference type="Ensembl" id="ENSCJAP00000092660.1"/>
    </source>
</evidence>
<dbReference type="Proteomes" id="UP000008225">
    <property type="component" value="Chromosome 8"/>
</dbReference>
<dbReference type="PRINTS" id="PR02045">
    <property type="entry name" value="F138DOMAIN"/>
</dbReference>
<proteinExistence type="predicted"/>
<reference evidence="2" key="3">
    <citation type="submission" date="2025-09" db="UniProtKB">
        <authorList>
            <consortium name="Ensembl"/>
        </authorList>
    </citation>
    <scope>IDENTIFICATION</scope>
</reference>
<reference evidence="2 3" key="1">
    <citation type="submission" date="2009-03" db="EMBL/GenBank/DDBJ databases">
        <authorList>
            <person name="Warren W."/>
            <person name="Ye L."/>
            <person name="Minx P."/>
            <person name="Worley K."/>
            <person name="Gibbs R."/>
            <person name="Wilson R.K."/>
        </authorList>
    </citation>
    <scope>NUCLEOTIDE SEQUENCE [LARGE SCALE GENOMIC DNA]</scope>
</reference>
<keyword evidence="3" id="KW-1185">Reference proteome</keyword>
<organism evidence="2 3">
    <name type="scientific">Callithrix jacchus</name>
    <name type="common">White-tufted-ear marmoset</name>
    <name type="synonym">Simia Jacchus</name>
    <dbReference type="NCBI Taxonomy" id="9483"/>
    <lineage>
        <taxon>Eukaryota</taxon>
        <taxon>Metazoa</taxon>
        <taxon>Chordata</taxon>
        <taxon>Craniata</taxon>
        <taxon>Vertebrata</taxon>
        <taxon>Euteleostomi</taxon>
        <taxon>Mammalia</taxon>
        <taxon>Eutheria</taxon>
        <taxon>Euarchontoglires</taxon>
        <taxon>Primates</taxon>
        <taxon>Haplorrhini</taxon>
        <taxon>Platyrrhini</taxon>
        <taxon>Cebidae</taxon>
        <taxon>Callitrichinae</taxon>
        <taxon>Callithrix</taxon>
        <taxon>Callithrix</taxon>
    </lineage>
</organism>
<dbReference type="GeneTree" id="ENSGT00940000161627"/>
<evidence type="ECO:0000256" key="1">
    <source>
        <dbReference type="SAM" id="MobiDB-lite"/>
    </source>
</evidence>
<dbReference type="AlphaFoldDB" id="A0A8I4A485"/>
<feature type="region of interest" description="Disordered" evidence="1">
    <location>
        <begin position="85"/>
        <end position="110"/>
    </location>
</feature>
<accession>A0A8I4A485</accession>
<dbReference type="PANTHER" id="PTHR46254">
    <property type="entry name" value="PROTEIN GVQW1-RELATED"/>
    <property type="match status" value="1"/>
</dbReference>
<feature type="compositionally biased region" description="Polar residues" evidence="1">
    <location>
        <begin position="87"/>
        <end position="96"/>
    </location>
</feature>
<reference evidence="2" key="2">
    <citation type="submission" date="2025-08" db="UniProtKB">
        <authorList>
            <consortium name="Ensembl"/>
        </authorList>
    </citation>
    <scope>IDENTIFICATION</scope>
</reference>
<dbReference type="OMA" id="THSHYMC"/>